<evidence type="ECO:0000313" key="2">
    <source>
        <dbReference type="EMBL" id="SCZ78897.1"/>
    </source>
</evidence>
<keyword evidence="2" id="KW-0689">Ribosomal protein</keyword>
<dbReference type="SUPFAM" id="SSF55729">
    <property type="entry name" value="Acyl-CoA N-acyltransferases (Nat)"/>
    <property type="match status" value="1"/>
</dbReference>
<dbReference type="GO" id="GO:0005840">
    <property type="term" value="C:ribosome"/>
    <property type="evidence" value="ECO:0007669"/>
    <property type="project" value="UniProtKB-KW"/>
</dbReference>
<dbReference type="OrthoDB" id="423921at2"/>
<dbReference type="InterPro" id="IPR016181">
    <property type="entry name" value="Acyl_CoA_acyltransferase"/>
</dbReference>
<proteinExistence type="predicted"/>
<dbReference type="EMBL" id="FMWL01000005">
    <property type="protein sequence ID" value="SCZ78897.1"/>
    <property type="molecule type" value="Genomic_DNA"/>
</dbReference>
<keyword evidence="3" id="KW-1185">Reference proteome</keyword>
<feature type="domain" description="N-acetyltransferase" evidence="1">
    <location>
        <begin position="3"/>
        <end position="146"/>
    </location>
</feature>
<protein>
    <submittedName>
        <fullName evidence="2">Ribosomal protein S18 acetylase RimI</fullName>
    </submittedName>
</protein>
<evidence type="ECO:0000259" key="1">
    <source>
        <dbReference type="PROSITE" id="PS51186"/>
    </source>
</evidence>
<dbReference type="Gene3D" id="3.40.630.30">
    <property type="match status" value="1"/>
</dbReference>
<dbReference type="RefSeq" id="WP_092590260.1">
    <property type="nucleotide sequence ID" value="NZ_FMWL01000005.1"/>
</dbReference>
<evidence type="ECO:0000313" key="3">
    <source>
        <dbReference type="Proteomes" id="UP000199208"/>
    </source>
</evidence>
<organism evidence="2 3">
    <name type="scientific">Acidaminobacter hydrogenoformans DSM 2784</name>
    <dbReference type="NCBI Taxonomy" id="1120920"/>
    <lineage>
        <taxon>Bacteria</taxon>
        <taxon>Bacillati</taxon>
        <taxon>Bacillota</taxon>
        <taxon>Clostridia</taxon>
        <taxon>Peptostreptococcales</taxon>
        <taxon>Acidaminobacteraceae</taxon>
        <taxon>Acidaminobacter</taxon>
    </lineage>
</organism>
<dbReference type="Proteomes" id="UP000199208">
    <property type="component" value="Unassembled WGS sequence"/>
</dbReference>
<dbReference type="AlphaFoldDB" id="A0A1G5RY92"/>
<name>A0A1G5RY92_9FIRM</name>
<dbReference type="GO" id="GO:0016747">
    <property type="term" value="F:acyltransferase activity, transferring groups other than amino-acyl groups"/>
    <property type="evidence" value="ECO:0007669"/>
    <property type="project" value="InterPro"/>
</dbReference>
<sequence>MEIMFRPMREQDAEVIISYKHGNDYACFDSEKNQTDIDSLLSDPEVDIFVAYSDEEDILGFAEVAFDEDGILEMSGALLPEFTGMGLGCNFITECVNFLVERYDYGGGAIRTLILPGDKHSVKVLERVGFQIIETSEDWIEMQIDL</sequence>
<dbReference type="PROSITE" id="PS51186">
    <property type="entry name" value="GNAT"/>
    <property type="match status" value="1"/>
</dbReference>
<keyword evidence="2" id="KW-0687">Ribonucleoprotein</keyword>
<accession>A0A1G5RY92</accession>
<dbReference type="InterPro" id="IPR000182">
    <property type="entry name" value="GNAT_dom"/>
</dbReference>
<reference evidence="2 3" key="1">
    <citation type="submission" date="2016-10" db="EMBL/GenBank/DDBJ databases">
        <authorList>
            <person name="de Groot N.N."/>
        </authorList>
    </citation>
    <scope>NUCLEOTIDE SEQUENCE [LARGE SCALE GENOMIC DNA]</scope>
    <source>
        <strain evidence="2 3">DSM 2784</strain>
    </source>
</reference>
<gene>
    <name evidence="2" type="ORF">SAMN03080599_01496</name>
</gene>
<dbReference type="STRING" id="1120920.SAMN03080599_01496"/>
<dbReference type="Pfam" id="PF00583">
    <property type="entry name" value="Acetyltransf_1"/>
    <property type="match status" value="1"/>
</dbReference>